<dbReference type="Proteomes" id="UP000316621">
    <property type="component" value="Chromosome 9"/>
</dbReference>
<protein>
    <submittedName>
        <fullName evidence="1">Uncharacterized protein</fullName>
    </submittedName>
</protein>
<dbReference type="Gramene" id="RZC78902">
    <property type="protein sequence ID" value="RZC78902"/>
    <property type="gene ID" value="C5167_003091"/>
</dbReference>
<evidence type="ECO:0000313" key="1">
    <source>
        <dbReference type="EMBL" id="RZC78902.1"/>
    </source>
</evidence>
<sequence>GRVAGKARNYPTLPAYPPIYTIDLCRWFSFNLCRWFSFLETNPIYIVSIGLPLPSLLSFSQPQLSLGFLMKPLSHISNFYLNLRNRRLFIIPSQIQSNLNLTNRSLFITPSQIKTRESAEIKIKLFFIVTQNLV</sequence>
<organism evidence="1 2">
    <name type="scientific">Papaver somniferum</name>
    <name type="common">Opium poppy</name>
    <dbReference type="NCBI Taxonomy" id="3469"/>
    <lineage>
        <taxon>Eukaryota</taxon>
        <taxon>Viridiplantae</taxon>
        <taxon>Streptophyta</taxon>
        <taxon>Embryophyta</taxon>
        <taxon>Tracheophyta</taxon>
        <taxon>Spermatophyta</taxon>
        <taxon>Magnoliopsida</taxon>
        <taxon>Ranunculales</taxon>
        <taxon>Papaveraceae</taxon>
        <taxon>Papaveroideae</taxon>
        <taxon>Papaver</taxon>
    </lineage>
</organism>
<dbReference type="AlphaFoldDB" id="A0A4Y7L2N8"/>
<gene>
    <name evidence="1" type="ORF">C5167_003091</name>
</gene>
<reference evidence="1 2" key="1">
    <citation type="journal article" date="2018" name="Science">
        <title>The opium poppy genome and morphinan production.</title>
        <authorList>
            <person name="Guo L."/>
            <person name="Winzer T."/>
            <person name="Yang X."/>
            <person name="Li Y."/>
            <person name="Ning Z."/>
            <person name="He Z."/>
            <person name="Teodor R."/>
            <person name="Lu Y."/>
            <person name="Bowser T.A."/>
            <person name="Graham I.A."/>
            <person name="Ye K."/>
        </authorList>
    </citation>
    <scope>NUCLEOTIDE SEQUENCE [LARGE SCALE GENOMIC DNA]</scope>
    <source>
        <strain evidence="2">cv. HN1</strain>
        <tissue evidence="1">Leaves</tissue>
    </source>
</reference>
<keyword evidence="2" id="KW-1185">Reference proteome</keyword>
<evidence type="ECO:0000313" key="2">
    <source>
        <dbReference type="Proteomes" id="UP000316621"/>
    </source>
</evidence>
<dbReference type="EMBL" id="CM010723">
    <property type="protein sequence ID" value="RZC78902.1"/>
    <property type="molecule type" value="Genomic_DNA"/>
</dbReference>
<name>A0A4Y7L2N8_PAPSO</name>
<feature type="non-terminal residue" evidence="1">
    <location>
        <position position="1"/>
    </location>
</feature>
<accession>A0A4Y7L2N8</accession>
<proteinExistence type="predicted"/>